<organism evidence="1">
    <name type="scientific">Rhizopus microsporus var. microsporus</name>
    <dbReference type="NCBI Taxonomy" id="86635"/>
    <lineage>
        <taxon>Eukaryota</taxon>
        <taxon>Fungi</taxon>
        <taxon>Fungi incertae sedis</taxon>
        <taxon>Mucoromycota</taxon>
        <taxon>Mucoromycotina</taxon>
        <taxon>Mucoromycetes</taxon>
        <taxon>Mucorales</taxon>
        <taxon>Mucorineae</taxon>
        <taxon>Rhizopodaceae</taxon>
        <taxon>Rhizopus</taxon>
    </lineage>
</organism>
<dbReference type="AlphaFoldDB" id="A0A1X0QV03"/>
<reference evidence="1" key="1">
    <citation type="journal article" date="2016" name="Proc. Natl. Acad. Sci. U.S.A.">
        <title>Lipid metabolic changes in an early divergent fungus govern the establishment of a mutualistic symbiosis with endobacteria.</title>
        <authorList>
            <person name="Lastovetsky O.A."/>
            <person name="Gaspar M.L."/>
            <person name="Mondo S.J."/>
            <person name="LaButti K.M."/>
            <person name="Sandor L."/>
            <person name="Grigoriev I.V."/>
            <person name="Henry S.A."/>
            <person name="Pawlowska T.E."/>
        </authorList>
    </citation>
    <scope>NUCLEOTIDE SEQUENCE [LARGE SCALE GENOMIC DNA]</scope>
    <source>
        <strain evidence="1">ATCC 52814</strain>
    </source>
</reference>
<name>A0A1X0QV03_RHIZD</name>
<dbReference type="Proteomes" id="UP000242414">
    <property type="component" value="Unassembled WGS sequence"/>
</dbReference>
<proteinExistence type="predicted"/>
<evidence type="ECO:0000313" key="1">
    <source>
        <dbReference type="EMBL" id="ORE03569.1"/>
    </source>
</evidence>
<sequence length="66" mass="7695">QLKNKRMTDDRYKYNVDGMIYADDFSHLELLLIKVSSEYVSNDTGKVSFDHYKAMFGMLAIIRNIA</sequence>
<gene>
    <name evidence="1" type="ORF">BCV72DRAFT_182948</name>
</gene>
<feature type="non-terminal residue" evidence="1">
    <location>
        <position position="1"/>
    </location>
</feature>
<dbReference type="EMBL" id="KV921999">
    <property type="protein sequence ID" value="ORE03569.1"/>
    <property type="molecule type" value="Genomic_DNA"/>
</dbReference>
<accession>A0A1X0QV03</accession>
<dbReference type="OrthoDB" id="2266444at2759"/>
<feature type="non-terminal residue" evidence="1">
    <location>
        <position position="66"/>
    </location>
</feature>
<dbReference type="VEuPathDB" id="FungiDB:BCV72DRAFT_182948"/>
<protein>
    <submittedName>
        <fullName evidence="1">Uncharacterized protein</fullName>
    </submittedName>
</protein>